<dbReference type="AlphaFoldDB" id="A0A1G6T2T3"/>
<accession>A0A1G6T2T3</accession>
<dbReference type="OrthoDB" id="6057673at2"/>
<gene>
    <name evidence="1" type="ORF">SAMN04488509_101817</name>
</gene>
<dbReference type="Proteomes" id="UP000199603">
    <property type="component" value="Unassembled WGS sequence"/>
</dbReference>
<reference evidence="1 2" key="1">
    <citation type="submission" date="2016-10" db="EMBL/GenBank/DDBJ databases">
        <authorList>
            <person name="de Groot N.N."/>
        </authorList>
    </citation>
    <scope>NUCLEOTIDE SEQUENCE [LARGE SCALE GENOMIC DNA]</scope>
    <source>
        <strain evidence="1 2">DSM 16957</strain>
    </source>
</reference>
<dbReference type="EMBL" id="FNAG01000001">
    <property type="protein sequence ID" value="SDD22685.1"/>
    <property type="molecule type" value="Genomic_DNA"/>
</dbReference>
<dbReference type="RefSeq" id="WP_091239132.1">
    <property type="nucleotide sequence ID" value="NZ_FNAG01000001.1"/>
</dbReference>
<keyword evidence="2" id="KW-1185">Reference proteome</keyword>
<evidence type="ECO:0000313" key="2">
    <source>
        <dbReference type="Proteomes" id="UP000199603"/>
    </source>
</evidence>
<proteinExistence type="predicted"/>
<dbReference type="Pfam" id="PF11994">
    <property type="entry name" value="DUF3489"/>
    <property type="match status" value="1"/>
</dbReference>
<evidence type="ECO:0000313" key="1">
    <source>
        <dbReference type="EMBL" id="SDD22685.1"/>
    </source>
</evidence>
<evidence type="ECO:0008006" key="3">
    <source>
        <dbReference type="Google" id="ProtNLM"/>
    </source>
</evidence>
<dbReference type="STRING" id="265719.SAMN04488509_101817"/>
<sequence length="198" mass="21306">MSTTELTQTQRLILDAAIQHTGGRIERFPDNIKGGARSKVLDGLFNRALITRDGDGWCVAAEGYDAMNHPRPGINPKRISAFEANLDRIIANAEAATAEIAPDGADDAAMEAAVASAEASFTANDAPRVPRTRENSKQAEVLRMLRRPEGATISQICESTGWQAHTVRGTFAGAFKKKLGLVLTSEKAEGAERVYRVA</sequence>
<name>A0A1G6T2T3_9GAMM</name>
<dbReference type="InterPro" id="IPR021880">
    <property type="entry name" value="DUF3489"/>
</dbReference>
<protein>
    <recommendedName>
        <fullName evidence="3">DUF3489 domain-containing protein</fullName>
    </recommendedName>
</protein>
<organism evidence="1 2">
    <name type="scientific">Aquimonas voraii</name>
    <dbReference type="NCBI Taxonomy" id="265719"/>
    <lineage>
        <taxon>Bacteria</taxon>
        <taxon>Pseudomonadati</taxon>
        <taxon>Pseudomonadota</taxon>
        <taxon>Gammaproteobacteria</taxon>
        <taxon>Lysobacterales</taxon>
        <taxon>Lysobacteraceae</taxon>
        <taxon>Aquimonas</taxon>
    </lineage>
</organism>